<dbReference type="Proteomes" id="UP000193355">
    <property type="component" value="Unassembled WGS sequence"/>
</dbReference>
<dbReference type="OrthoDB" id="9802516at2"/>
<proteinExistence type="inferred from homology"/>
<keyword evidence="3" id="KW-0378">Hydrolase</keyword>
<reference evidence="4" key="1">
    <citation type="submission" date="2017-04" db="EMBL/GenBank/DDBJ databases">
        <authorList>
            <person name="Varghese N."/>
            <person name="Submissions S."/>
        </authorList>
    </citation>
    <scope>NUCLEOTIDE SEQUENCE [LARGE SCALE GENOMIC DNA]</scope>
    <source>
        <strain evidence="4">USBA 82</strain>
    </source>
</reference>
<evidence type="ECO:0000256" key="2">
    <source>
        <dbReference type="HAMAP-Rule" id="MF_00048"/>
    </source>
</evidence>
<dbReference type="PANTHER" id="PTHR34039:SF1">
    <property type="entry name" value="UPF0102 PROTEIN YRAN"/>
    <property type="match status" value="1"/>
</dbReference>
<comment type="similarity">
    <text evidence="1 2">Belongs to the UPF0102 family.</text>
</comment>
<dbReference type="Gene3D" id="3.40.1350.10">
    <property type="match status" value="1"/>
</dbReference>
<dbReference type="EMBL" id="FXBB01000024">
    <property type="protein sequence ID" value="SMG38038.1"/>
    <property type="molecule type" value="Genomic_DNA"/>
</dbReference>
<name>A0A1X7KA58_9BACT</name>
<dbReference type="RefSeq" id="WP_085545044.1">
    <property type="nucleotide sequence ID" value="NZ_FXBB01000024.1"/>
</dbReference>
<dbReference type="PANTHER" id="PTHR34039">
    <property type="entry name" value="UPF0102 PROTEIN YRAN"/>
    <property type="match status" value="1"/>
</dbReference>
<evidence type="ECO:0000313" key="4">
    <source>
        <dbReference type="Proteomes" id="UP000193355"/>
    </source>
</evidence>
<keyword evidence="3" id="KW-0540">Nuclease</keyword>
<dbReference type="InterPro" id="IPR011856">
    <property type="entry name" value="tRNA_endonuc-like_dom_sf"/>
</dbReference>
<protein>
    <recommendedName>
        <fullName evidence="2">UPF0102 protein SAMN06275492_12427</fullName>
    </recommendedName>
</protein>
<dbReference type="GO" id="GO:0004519">
    <property type="term" value="F:endonuclease activity"/>
    <property type="evidence" value="ECO:0007669"/>
    <property type="project" value="UniProtKB-KW"/>
</dbReference>
<sequence length="127" mass="14328">MKFCDWPEHLKKGVQGEDLACEYISGLRWPILARNVRLKRGELDIIAKDGDELVVVEVRYRSVGLVMPPEESVGPRKLRKLVLAGSAYVDRIGWEGFWRIDLIAITDLNGKLSLEHLRDITGGDVSV</sequence>
<dbReference type="AlphaFoldDB" id="A0A1X7KA58"/>
<evidence type="ECO:0000313" key="3">
    <source>
        <dbReference type="EMBL" id="SMG38038.1"/>
    </source>
</evidence>
<dbReference type="GO" id="GO:0003676">
    <property type="term" value="F:nucleic acid binding"/>
    <property type="evidence" value="ECO:0007669"/>
    <property type="project" value="InterPro"/>
</dbReference>
<dbReference type="HAMAP" id="MF_00048">
    <property type="entry name" value="UPF0102"/>
    <property type="match status" value="1"/>
</dbReference>
<dbReference type="Pfam" id="PF02021">
    <property type="entry name" value="UPF0102"/>
    <property type="match status" value="1"/>
</dbReference>
<dbReference type="STRING" id="561720.SAMN06275492_12427"/>
<organism evidence="3 4">
    <name type="scientific">Dethiosulfovibrio salsuginis</name>
    <dbReference type="NCBI Taxonomy" id="561720"/>
    <lineage>
        <taxon>Bacteria</taxon>
        <taxon>Thermotogati</taxon>
        <taxon>Synergistota</taxon>
        <taxon>Synergistia</taxon>
        <taxon>Synergistales</taxon>
        <taxon>Dethiosulfovibrionaceae</taxon>
        <taxon>Dethiosulfovibrio</taxon>
    </lineage>
</organism>
<keyword evidence="3" id="KW-0255">Endonuclease</keyword>
<gene>
    <name evidence="3" type="ORF">SAMN06275492_12427</name>
</gene>
<dbReference type="InterPro" id="IPR003509">
    <property type="entry name" value="UPF0102_YraN-like"/>
</dbReference>
<dbReference type="SUPFAM" id="SSF52980">
    <property type="entry name" value="Restriction endonuclease-like"/>
    <property type="match status" value="1"/>
</dbReference>
<keyword evidence="4" id="KW-1185">Reference proteome</keyword>
<accession>A0A1X7KA58</accession>
<dbReference type="InterPro" id="IPR011335">
    <property type="entry name" value="Restrct_endonuc-II-like"/>
</dbReference>
<evidence type="ECO:0000256" key="1">
    <source>
        <dbReference type="ARBA" id="ARBA00006738"/>
    </source>
</evidence>